<evidence type="ECO:0000256" key="1">
    <source>
        <dbReference type="SAM" id="MobiDB-lite"/>
    </source>
</evidence>
<comment type="caution">
    <text evidence="2">The sequence shown here is derived from an EMBL/GenBank/DDBJ whole genome shotgun (WGS) entry which is preliminary data.</text>
</comment>
<feature type="compositionally biased region" description="Pro residues" evidence="1">
    <location>
        <begin position="50"/>
        <end position="78"/>
    </location>
</feature>
<gene>
    <name evidence="2" type="ORF">GUJ93_ZPchr0009g764</name>
</gene>
<dbReference type="Proteomes" id="UP000729402">
    <property type="component" value="Unassembled WGS sequence"/>
</dbReference>
<feature type="region of interest" description="Disordered" evidence="1">
    <location>
        <begin position="1"/>
        <end position="20"/>
    </location>
</feature>
<dbReference type="EMBL" id="JAAALK010000289">
    <property type="protein sequence ID" value="KAG8050751.1"/>
    <property type="molecule type" value="Genomic_DNA"/>
</dbReference>
<sequence>MPAPSHTAARSKPLGHLLHHPTTAVTLPALLPTTLGRSLPHRFPPVVAAQPPPPPTLLLPPPSQPPPAATSLIPPPRRSPLGHQCRRLRMAITFACSTVASIRQPDAHRLRPTTASSLVRRHL</sequence>
<proteinExistence type="predicted"/>
<evidence type="ECO:0000313" key="3">
    <source>
        <dbReference type="Proteomes" id="UP000729402"/>
    </source>
</evidence>
<keyword evidence="3" id="KW-1185">Reference proteome</keyword>
<feature type="region of interest" description="Disordered" evidence="1">
    <location>
        <begin position="36"/>
        <end position="83"/>
    </location>
</feature>
<evidence type="ECO:0000313" key="2">
    <source>
        <dbReference type="EMBL" id="KAG8050751.1"/>
    </source>
</evidence>
<organism evidence="2 3">
    <name type="scientific">Zizania palustris</name>
    <name type="common">Northern wild rice</name>
    <dbReference type="NCBI Taxonomy" id="103762"/>
    <lineage>
        <taxon>Eukaryota</taxon>
        <taxon>Viridiplantae</taxon>
        <taxon>Streptophyta</taxon>
        <taxon>Embryophyta</taxon>
        <taxon>Tracheophyta</taxon>
        <taxon>Spermatophyta</taxon>
        <taxon>Magnoliopsida</taxon>
        <taxon>Liliopsida</taxon>
        <taxon>Poales</taxon>
        <taxon>Poaceae</taxon>
        <taxon>BOP clade</taxon>
        <taxon>Oryzoideae</taxon>
        <taxon>Oryzeae</taxon>
        <taxon>Zizaniinae</taxon>
        <taxon>Zizania</taxon>
    </lineage>
</organism>
<accession>A0A8J5S686</accession>
<protein>
    <submittedName>
        <fullName evidence="2">Uncharacterized protein</fullName>
    </submittedName>
</protein>
<reference evidence="2" key="1">
    <citation type="journal article" date="2021" name="bioRxiv">
        <title>Whole Genome Assembly and Annotation of Northern Wild Rice, Zizania palustris L., Supports a Whole Genome Duplication in the Zizania Genus.</title>
        <authorList>
            <person name="Haas M."/>
            <person name="Kono T."/>
            <person name="Macchietto M."/>
            <person name="Millas R."/>
            <person name="McGilp L."/>
            <person name="Shao M."/>
            <person name="Duquette J."/>
            <person name="Hirsch C.N."/>
            <person name="Kimball J."/>
        </authorList>
    </citation>
    <scope>NUCLEOTIDE SEQUENCE</scope>
    <source>
        <tissue evidence="2">Fresh leaf tissue</tissue>
    </source>
</reference>
<dbReference type="AlphaFoldDB" id="A0A8J5S686"/>
<name>A0A8J5S686_ZIZPA</name>
<reference evidence="2" key="2">
    <citation type="submission" date="2021-02" db="EMBL/GenBank/DDBJ databases">
        <authorList>
            <person name="Kimball J.A."/>
            <person name="Haas M.W."/>
            <person name="Macchietto M."/>
            <person name="Kono T."/>
            <person name="Duquette J."/>
            <person name="Shao M."/>
        </authorList>
    </citation>
    <scope>NUCLEOTIDE SEQUENCE</scope>
    <source>
        <tissue evidence="2">Fresh leaf tissue</tissue>
    </source>
</reference>